<evidence type="ECO:0000259" key="12">
    <source>
        <dbReference type="PROSITE" id="PS51846"/>
    </source>
</evidence>
<dbReference type="STRING" id="545695.TREAZ_2540"/>
<dbReference type="Pfam" id="PF01595">
    <property type="entry name" value="CNNM"/>
    <property type="match status" value="1"/>
</dbReference>
<dbReference type="CDD" id="cd04590">
    <property type="entry name" value="CBS_pair_CorC_HlyC_assoc"/>
    <property type="match status" value="1"/>
</dbReference>
<dbReference type="SMART" id="SM01091">
    <property type="entry name" value="CorC_HlyC"/>
    <property type="match status" value="1"/>
</dbReference>
<dbReference type="Gene3D" id="3.30.465.10">
    <property type="match status" value="1"/>
</dbReference>
<dbReference type="SUPFAM" id="SSF54631">
    <property type="entry name" value="CBS-domain pair"/>
    <property type="match status" value="1"/>
</dbReference>
<dbReference type="Pfam" id="PF03471">
    <property type="entry name" value="CorC_HlyC"/>
    <property type="match status" value="1"/>
</dbReference>
<dbReference type="GO" id="GO:0050660">
    <property type="term" value="F:flavin adenine dinucleotide binding"/>
    <property type="evidence" value="ECO:0007669"/>
    <property type="project" value="InterPro"/>
</dbReference>
<dbReference type="Proteomes" id="UP000009222">
    <property type="component" value="Chromosome"/>
</dbReference>
<evidence type="ECO:0000259" key="11">
    <source>
        <dbReference type="PROSITE" id="PS51371"/>
    </source>
</evidence>
<dbReference type="InterPro" id="IPR044751">
    <property type="entry name" value="Ion_transp-like_CBS"/>
</dbReference>
<dbReference type="InterPro" id="IPR036318">
    <property type="entry name" value="FAD-bd_PCMH-like_sf"/>
</dbReference>
<gene>
    <name evidence="13" type="ordered locus">TREAZ_2540</name>
</gene>
<dbReference type="PROSITE" id="PS51846">
    <property type="entry name" value="CNNM"/>
    <property type="match status" value="1"/>
</dbReference>
<evidence type="ECO:0000256" key="5">
    <source>
        <dbReference type="ARBA" id="ARBA00022989"/>
    </source>
</evidence>
<organism evidence="13 14">
    <name type="scientific">Leadbettera azotonutricia (strain ATCC BAA-888 / DSM 13862 / ZAS-9)</name>
    <name type="common">Treponema azotonutricium</name>
    <dbReference type="NCBI Taxonomy" id="545695"/>
    <lineage>
        <taxon>Bacteria</taxon>
        <taxon>Pseudomonadati</taxon>
        <taxon>Spirochaetota</taxon>
        <taxon>Spirochaetia</taxon>
        <taxon>Spirochaetales</taxon>
        <taxon>Breznakiellaceae</taxon>
        <taxon>Leadbettera</taxon>
    </lineage>
</organism>
<dbReference type="FunCoup" id="F5YF28">
    <property type="interactions" value="525"/>
</dbReference>
<feature type="domain" description="CBS" evidence="11">
    <location>
        <begin position="226"/>
        <end position="285"/>
    </location>
</feature>
<keyword evidence="6 8" id="KW-0129">CBS domain</keyword>
<feature type="transmembrane region" description="Helical" evidence="10">
    <location>
        <begin position="141"/>
        <end position="163"/>
    </location>
</feature>
<keyword evidence="14" id="KW-1185">Reference proteome</keyword>
<evidence type="ECO:0000256" key="2">
    <source>
        <dbReference type="ARBA" id="ARBA00022475"/>
    </source>
</evidence>
<reference evidence="14" key="1">
    <citation type="submission" date="2009-12" db="EMBL/GenBank/DDBJ databases">
        <title>Complete sequence of Treponema azotonutricium strain ZAS-9.</title>
        <authorList>
            <person name="Tetu S.G."/>
            <person name="Matson E."/>
            <person name="Ren Q."/>
            <person name="Seshadri R."/>
            <person name="Elbourne L."/>
            <person name="Hassan K.A."/>
            <person name="Durkin A."/>
            <person name="Radune D."/>
            <person name="Mohamoud Y."/>
            <person name="Shay R."/>
            <person name="Jin S."/>
            <person name="Zhang X."/>
            <person name="Lucey K."/>
            <person name="Ballor N.R."/>
            <person name="Ottesen E."/>
            <person name="Rosenthal R."/>
            <person name="Allen A."/>
            <person name="Leadbetter J.R."/>
            <person name="Paulsen I.T."/>
        </authorList>
    </citation>
    <scope>NUCLEOTIDE SEQUENCE [LARGE SCALE GENOMIC DNA]</scope>
    <source>
        <strain evidence="14">ATCC BAA-888 / DSM 13862 / ZAS-9</strain>
    </source>
</reference>
<keyword evidence="5 9" id="KW-1133">Transmembrane helix</keyword>
<feature type="transmembrane region" description="Helical" evidence="10">
    <location>
        <begin position="106"/>
        <end position="129"/>
    </location>
</feature>
<accession>F5YF28</accession>
<dbReference type="PROSITE" id="PS51371">
    <property type="entry name" value="CBS"/>
    <property type="match status" value="2"/>
</dbReference>
<keyword evidence="3 9" id="KW-0812">Transmembrane</keyword>
<evidence type="ECO:0000313" key="14">
    <source>
        <dbReference type="Proteomes" id="UP000009222"/>
    </source>
</evidence>
<evidence type="ECO:0000256" key="3">
    <source>
        <dbReference type="ARBA" id="ARBA00022692"/>
    </source>
</evidence>
<dbReference type="InterPro" id="IPR005170">
    <property type="entry name" value="Transptr-assoc_dom"/>
</dbReference>
<proteinExistence type="predicted"/>
<feature type="domain" description="CBS" evidence="11">
    <location>
        <begin position="290"/>
        <end position="348"/>
    </location>
</feature>
<dbReference type="EMBL" id="CP001841">
    <property type="protein sequence ID" value="AEF81001.1"/>
    <property type="molecule type" value="Genomic_DNA"/>
</dbReference>
<dbReference type="HOGENOM" id="CLU_015237_4_0_12"/>
<evidence type="ECO:0000256" key="9">
    <source>
        <dbReference type="PROSITE-ProRule" id="PRU01193"/>
    </source>
</evidence>
<dbReference type="OrthoDB" id="9798188at2"/>
<evidence type="ECO:0000256" key="8">
    <source>
        <dbReference type="PROSITE-ProRule" id="PRU00703"/>
    </source>
</evidence>
<dbReference type="Pfam" id="PF00571">
    <property type="entry name" value="CBS"/>
    <property type="match status" value="1"/>
</dbReference>
<dbReference type="InterPro" id="IPR000644">
    <property type="entry name" value="CBS_dom"/>
</dbReference>
<feature type="transmembrane region" description="Helical" evidence="10">
    <location>
        <begin position="12"/>
        <end position="34"/>
    </location>
</feature>
<keyword evidence="7 9" id="KW-0472">Membrane</keyword>
<dbReference type="eggNOG" id="COG1253">
    <property type="taxonomic scope" value="Bacteria"/>
</dbReference>
<dbReference type="SUPFAM" id="SSF56176">
    <property type="entry name" value="FAD-binding/transporter-associated domain-like"/>
    <property type="match status" value="1"/>
</dbReference>
<evidence type="ECO:0000256" key="7">
    <source>
        <dbReference type="ARBA" id="ARBA00023136"/>
    </source>
</evidence>
<dbReference type="InParanoid" id="F5YF28"/>
<dbReference type="KEGG" id="taz:TREAZ_2540"/>
<keyword evidence="2" id="KW-1003">Cell membrane</keyword>
<name>F5YF28_LEAAZ</name>
<dbReference type="PROSITE" id="PS51257">
    <property type="entry name" value="PROKAR_LIPOPROTEIN"/>
    <property type="match status" value="1"/>
</dbReference>
<dbReference type="PANTHER" id="PTHR43099">
    <property type="entry name" value="UPF0053 PROTEIN YRKA"/>
    <property type="match status" value="1"/>
</dbReference>
<reference evidence="13 14" key="2">
    <citation type="journal article" date="2011" name="ISME J.">
        <title>RNA-seq reveals cooperative metabolic interactions between two termite-gut spirochete species in co-culture.</title>
        <authorList>
            <person name="Rosenthal A.Z."/>
            <person name="Matson E.G."/>
            <person name="Eldar A."/>
            <person name="Leadbetter J.R."/>
        </authorList>
    </citation>
    <scope>NUCLEOTIDE SEQUENCE [LARGE SCALE GENOMIC DNA]</scope>
    <source>
        <strain evidence="14">ATCC BAA-888 / DSM 13862 / ZAS-9</strain>
    </source>
</reference>
<dbReference type="GO" id="GO:0005886">
    <property type="term" value="C:plasma membrane"/>
    <property type="evidence" value="ECO:0007669"/>
    <property type="project" value="UniProtKB-SubCell"/>
</dbReference>
<evidence type="ECO:0000256" key="4">
    <source>
        <dbReference type="ARBA" id="ARBA00022737"/>
    </source>
</evidence>
<evidence type="ECO:0000313" key="13">
    <source>
        <dbReference type="EMBL" id="AEF81001.1"/>
    </source>
</evidence>
<dbReference type="InterPro" id="IPR002550">
    <property type="entry name" value="CNNM"/>
</dbReference>
<sequence length="441" mass="48904">MDKGEPFLWPLLLQFLLILVNAVFACAEIALISLNENKLEKLSSSGNKKAKRLLSLTREPAKFLATIQVGITLAGFLGSAFAADNFSGRLTKAFIELGVTIPPNTLAHISLVAITLILSFLTLVLGELAPKRIAMKNADTLAFAMSGLIIFISKAFAPLVWLLTKSTNGFLRLIGIDPKTEDSGITEEEIRLMIDMGSAKGIIPKGEKELIHNVFEFDNKTAGEVMTHRRDAVLLRLEDSDAEWENTIIANRHSYYPVCDKNPDNITGILNTRDYLSLKDRSRETVLAKALRQAWFIPLTVKTDILFRRMKKNRNHFTVVVDEHGSMMGIVTMSDLLEEIVGDLEDDSSVPPDQPLITIAAANTWYINGAAQLDKVARDLDIILPLEKYDTFAGFVFSLLGQIPEDGSEAELDAFGLKIKILEVREHRLEKALVIKEDANA</sequence>
<protein>
    <submittedName>
        <fullName evidence="13">Transporter, HlyC/CorC family</fullName>
    </submittedName>
</protein>
<dbReference type="InterPro" id="IPR046342">
    <property type="entry name" value="CBS_dom_sf"/>
</dbReference>
<dbReference type="PANTHER" id="PTHR43099:SF5">
    <property type="entry name" value="HLYC_CORC FAMILY TRANSPORTER"/>
    <property type="match status" value="1"/>
</dbReference>
<dbReference type="InterPro" id="IPR016169">
    <property type="entry name" value="FAD-bd_PCMH_sub2"/>
</dbReference>
<evidence type="ECO:0000256" key="6">
    <source>
        <dbReference type="ARBA" id="ARBA00023122"/>
    </source>
</evidence>
<dbReference type="InterPro" id="IPR051676">
    <property type="entry name" value="UPF0053_domain"/>
</dbReference>
<dbReference type="RefSeq" id="WP_015712987.1">
    <property type="nucleotide sequence ID" value="NC_015577.1"/>
</dbReference>
<feature type="transmembrane region" description="Helical" evidence="10">
    <location>
        <begin position="61"/>
        <end position="83"/>
    </location>
</feature>
<keyword evidence="4" id="KW-0677">Repeat</keyword>
<feature type="domain" description="CNNM transmembrane" evidence="12">
    <location>
        <begin position="3"/>
        <end position="207"/>
    </location>
</feature>
<dbReference type="AlphaFoldDB" id="F5YF28"/>
<dbReference type="Gene3D" id="3.10.580.10">
    <property type="entry name" value="CBS-domain"/>
    <property type="match status" value="1"/>
</dbReference>
<evidence type="ECO:0000256" key="10">
    <source>
        <dbReference type="SAM" id="Phobius"/>
    </source>
</evidence>
<evidence type="ECO:0000256" key="1">
    <source>
        <dbReference type="ARBA" id="ARBA00004651"/>
    </source>
</evidence>
<comment type="subcellular location">
    <subcellularLocation>
        <location evidence="1">Cell membrane</location>
        <topology evidence="1">Multi-pass membrane protein</topology>
    </subcellularLocation>
</comment>